<organism evidence="1">
    <name type="scientific">marine metagenome</name>
    <dbReference type="NCBI Taxonomy" id="408172"/>
    <lineage>
        <taxon>unclassified sequences</taxon>
        <taxon>metagenomes</taxon>
        <taxon>ecological metagenomes</taxon>
    </lineage>
</organism>
<sequence length="29" mass="3316">MREAVEGVIKLHPELKRRVVVDVDPVSML</sequence>
<gene>
    <name evidence="1" type="ORF">METZ01_LOCUS176343</name>
</gene>
<dbReference type="AlphaFoldDB" id="A0A382CCB4"/>
<evidence type="ECO:0008006" key="2">
    <source>
        <dbReference type="Google" id="ProtNLM"/>
    </source>
</evidence>
<protein>
    <recommendedName>
        <fullName evidence="2">Primosomal protein N C-terminal domain-containing protein</fullName>
    </recommendedName>
</protein>
<name>A0A382CCB4_9ZZZZ</name>
<proteinExistence type="predicted"/>
<accession>A0A382CCB4</accession>
<evidence type="ECO:0000313" key="1">
    <source>
        <dbReference type="EMBL" id="SVB23489.1"/>
    </source>
</evidence>
<reference evidence="1" key="1">
    <citation type="submission" date="2018-05" db="EMBL/GenBank/DDBJ databases">
        <authorList>
            <person name="Lanie J.A."/>
            <person name="Ng W.-L."/>
            <person name="Kazmierczak K.M."/>
            <person name="Andrzejewski T.M."/>
            <person name="Davidsen T.M."/>
            <person name="Wayne K.J."/>
            <person name="Tettelin H."/>
            <person name="Glass J.I."/>
            <person name="Rusch D."/>
            <person name="Podicherti R."/>
            <person name="Tsui H.-C.T."/>
            <person name="Winkler M.E."/>
        </authorList>
    </citation>
    <scope>NUCLEOTIDE SEQUENCE</scope>
</reference>
<dbReference type="EMBL" id="UINC01033743">
    <property type="protein sequence ID" value="SVB23489.1"/>
    <property type="molecule type" value="Genomic_DNA"/>
</dbReference>